<dbReference type="InterPro" id="IPR016164">
    <property type="entry name" value="FAD-linked_Oxase-like_C"/>
</dbReference>
<proteinExistence type="predicted"/>
<protein>
    <submittedName>
        <fullName evidence="4">Glycolate oxidase subunit GlcE</fullName>
        <ecNumber evidence="4">1.1.99.14</ecNumber>
    </submittedName>
</protein>
<dbReference type="SUPFAM" id="SSF55103">
    <property type="entry name" value="FAD-linked oxidases, C-terminal domain"/>
    <property type="match status" value="1"/>
</dbReference>
<dbReference type="EC" id="1.1.99.14" evidence="4"/>
<evidence type="ECO:0000313" key="5">
    <source>
        <dbReference type="Proteomes" id="UP000663570"/>
    </source>
</evidence>
<sequence length="360" mass="38465">MADPLDPVLADWQARVRRAAASGHALVLQGGGSKRFLGRSPMGELLDTRVWSGIRSYEPTELVVTVRSGTPLAELEAVLAERGQMLAFEPPHFGLATVGGMVAAGLSGPRRASAGAVRDHLLGVTLMDGRGDILRFGGQVMKNVAGYDVSRLMAGAMGTLGLLLDVSLKVMPLPAAERTVRLSMTQADALRSLNRWGGQPLPLSASCWVDGLLHVRLSGAASAVEAAIKKIGGEVLEPAAQQAFWRALREQTHPFFAGSRPLWRLSVPSCEETIGAADSGLIEWGGALRWLRTPVEEGAALVEHVARQHGSAMCFRAGEGESCDVPFGRLSPALLGLHRRLKAAFDPAGVFNRARMYPDW</sequence>
<evidence type="ECO:0000256" key="1">
    <source>
        <dbReference type="ARBA" id="ARBA00022630"/>
    </source>
</evidence>
<dbReference type="InterPro" id="IPR036318">
    <property type="entry name" value="FAD-bd_PCMH-like_sf"/>
</dbReference>
<dbReference type="NCBIfam" id="NF008439">
    <property type="entry name" value="PRK11282.1"/>
    <property type="match status" value="1"/>
</dbReference>
<keyword evidence="2" id="KW-0274">FAD</keyword>
<accession>A0ABX7MCV7</accession>
<dbReference type="PANTHER" id="PTHR11748">
    <property type="entry name" value="D-LACTATE DEHYDROGENASE"/>
    <property type="match status" value="1"/>
</dbReference>
<organism evidence="4 5">
    <name type="scientific">Niveibacterium microcysteis</name>
    <dbReference type="NCBI Taxonomy" id="2811415"/>
    <lineage>
        <taxon>Bacteria</taxon>
        <taxon>Pseudomonadati</taxon>
        <taxon>Pseudomonadota</taxon>
        <taxon>Betaproteobacteria</taxon>
        <taxon>Rhodocyclales</taxon>
        <taxon>Rhodocyclaceae</taxon>
        <taxon>Niveibacterium</taxon>
    </lineage>
</organism>
<evidence type="ECO:0000313" key="4">
    <source>
        <dbReference type="EMBL" id="QSI78826.1"/>
    </source>
</evidence>
<dbReference type="RefSeq" id="WP_206256182.1">
    <property type="nucleotide sequence ID" value="NZ_CP071060.1"/>
</dbReference>
<keyword evidence="4" id="KW-0560">Oxidoreductase</keyword>
<dbReference type="InterPro" id="IPR016166">
    <property type="entry name" value="FAD-bd_PCMH"/>
</dbReference>
<gene>
    <name evidence="4" type="primary">glcE</name>
    <name evidence="4" type="ORF">JY500_09545</name>
</gene>
<dbReference type="Pfam" id="PF01565">
    <property type="entry name" value="FAD_binding_4"/>
    <property type="match status" value="1"/>
</dbReference>
<keyword evidence="1" id="KW-0285">Flavoprotein</keyword>
<dbReference type="Proteomes" id="UP000663570">
    <property type="component" value="Chromosome"/>
</dbReference>
<name>A0ABX7MCV7_9RHOO</name>
<dbReference type="InterPro" id="IPR006094">
    <property type="entry name" value="Oxid_FAD_bind_N"/>
</dbReference>
<dbReference type="EMBL" id="CP071060">
    <property type="protein sequence ID" value="QSI78826.1"/>
    <property type="molecule type" value="Genomic_DNA"/>
</dbReference>
<dbReference type="InterPro" id="IPR016169">
    <property type="entry name" value="FAD-bd_PCMH_sub2"/>
</dbReference>
<evidence type="ECO:0000256" key="2">
    <source>
        <dbReference type="ARBA" id="ARBA00022827"/>
    </source>
</evidence>
<dbReference type="PROSITE" id="PS51387">
    <property type="entry name" value="FAD_PCMH"/>
    <property type="match status" value="1"/>
</dbReference>
<dbReference type="Gene3D" id="3.30.465.10">
    <property type="match status" value="1"/>
</dbReference>
<dbReference type="GO" id="GO:0019154">
    <property type="term" value="F:glycolate dehydrogenase activity"/>
    <property type="evidence" value="ECO:0007669"/>
    <property type="project" value="UniProtKB-EC"/>
</dbReference>
<dbReference type="PANTHER" id="PTHR11748:SF103">
    <property type="entry name" value="GLYCOLATE OXIDASE SUBUNIT GLCE"/>
    <property type="match status" value="1"/>
</dbReference>
<dbReference type="SUPFAM" id="SSF56176">
    <property type="entry name" value="FAD-binding/transporter-associated domain-like"/>
    <property type="match status" value="1"/>
</dbReference>
<keyword evidence="5" id="KW-1185">Reference proteome</keyword>
<evidence type="ECO:0000259" key="3">
    <source>
        <dbReference type="PROSITE" id="PS51387"/>
    </source>
</evidence>
<feature type="domain" description="FAD-binding PCMH-type" evidence="3">
    <location>
        <begin position="1"/>
        <end position="173"/>
    </location>
</feature>
<reference evidence="4 5" key="1">
    <citation type="submission" date="2021-02" db="EMBL/GenBank/DDBJ databases">
        <title>Niveibacterium changnyeongensis HC41.</title>
        <authorList>
            <person name="Kang M."/>
        </authorList>
    </citation>
    <scope>NUCLEOTIDE SEQUENCE [LARGE SCALE GENOMIC DNA]</scope>
    <source>
        <strain evidence="4 5">HC41</strain>
    </source>
</reference>